<keyword evidence="4" id="KW-0732">Signal</keyword>
<dbReference type="GO" id="GO:0043709">
    <property type="term" value="P:cell adhesion involved in single-species biofilm formation"/>
    <property type="evidence" value="ECO:0007669"/>
    <property type="project" value="TreeGrafter"/>
</dbReference>
<dbReference type="SUPFAM" id="SSF55073">
    <property type="entry name" value="Nucleotide cyclase"/>
    <property type="match status" value="1"/>
</dbReference>
<dbReference type="SUPFAM" id="SSF63825">
    <property type="entry name" value="YWTD domain"/>
    <property type="match status" value="1"/>
</dbReference>
<dbReference type="PROSITE" id="PS50887">
    <property type="entry name" value="GGDEF"/>
    <property type="match status" value="1"/>
</dbReference>
<comment type="catalytic activity">
    <reaction evidence="2">
        <text>2 GTP = 3',3'-c-di-GMP + 2 diphosphate</text>
        <dbReference type="Rhea" id="RHEA:24898"/>
        <dbReference type="ChEBI" id="CHEBI:33019"/>
        <dbReference type="ChEBI" id="CHEBI:37565"/>
        <dbReference type="ChEBI" id="CHEBI:58805"/>
        <dbReference type="EC" id="2.7.7.65"/>
    </reaction>
</comment>
<dbReference type="NCBIfam" id="TIGR00254">
    <property type="entry name" value="GGDEF"/>
    <property type="match status" value="1"/>
</dbReference>
<keyword evidence="3" id="KW-0812">Transmembrane</keyword>
<dbReference type="PANTHER" id="PTHR45138:SF9">
    <property type="entry name" value="DIGUANYLATE CYCLASE DGCM-RELATED"/>
    <property type="match status" value="1"/>
</dbReference>
<dbReference type="GO" id="GO:0005886">
    <property type="term" value="C:plasma membrane"/>
    <property type="evidence" value="ECO:0007669"/>
    <property type="project" value="TreeGrafter"/>
</dbReference>
<dbReference type="GO" id="GO:1902201">
    <property type="term" value="P:negative regulation of bacterial-type flagellum-dependent cell motility"/>
    <property type="evidence" value="ECO:0007669"/>
    <property type="project" value="TreeGrafter"/>
</dbReference>
<dbReference type="SUPFAM" id="SSF63829">
    <property type="entry name" value="Calcium-dependent phosphotriesterase"/>
    <property type="match status" value="2"/>
</dbReference>
<dbReference type="GO" id="GO:0052621">
    <property type="term" value="F:diguanylate cyclase activity"/>
    <property type="evidence" value="ECO:0007669"/>
    <property type="project" value="UniProtKB-EC"/>
</dbReference>
<dbReference type="PANTHER" id="PTHR45138">
    <property type="entry name" value="REGULATORY COMPONENTS OF SENSORY TRANSDUCTION SYSTEM"/>
    <property type="match status" value="1"/>
</dbReference>
<feature type="transmembrane region" description="Helical" evidence="3">
    <location>
        <begin position="756"/>
        <end position="779"/>
    </location>
</feature>
<dbReference type="Pfam" id="PF07494">
    <property type="entry name" value="Reg_prop"/>
    <property type="match status" value="2"/>
</dbReference>
<organism evidence="6 7">
    <name type="scientific">Inhella proteolytica</name>
    <dbReference type="NCBI Taxonomy" id="2795029"/>
    <lineage>
        <taxon>Bacteria</taxon>
        <taxon>Pseudomonadati</taxon>
        <taxon>Pseudomonadota</taxon>
        <taxon>Betaproteobacteria</taxon>
        <taxon>Burkholderiales</taxon>
        <taxon>Sphaerotilaceae</taxon>
        <taxon>Inhella</taxon>
    </lineage>
</organism>
<accession>A0A931NGL2</accession>
<evidence type="ECO:0000313" key="7">
    <source>
        <dbReference type="Proteomes" id="UP000613266"/>
    </source>
</evidence>
<dbReference type="InterPro" id="IPR050469">
    <property type="entry name" value="Diguanylate_Cyclase"/>
</dbReference>
<evidence type="ECO:0000313" key="6">
    <source>
        <dbReference type="EMBL" id="MBH9576828.1"/>
    </source>
</evidence>
<name>A0A931NGL2_9BURK</name>
<dbReference type="EC" id="2.7.7.65" evidence="1"/>
<dbReference type="SMART" id="SM00267">
    <property type="entry name" value="GGDEF"/>
    <property type="match status" value="1"/>
</dbReference>
<dbReference type="InterPro" id="IPR013783">
    <property type="entry name" value="Ig-like_fold"/>
</dbReference>
<feature type="chain" id="PRO_5037992277" description="diguanylate cyclase" evidence="4">
    <location>
        <begin position="25"/>
        <end position="1018"/>
    </location>
</feature>
<keyword evidence="7" id="KW-1185">Reference proteome</keyword>
<keyword evidence="3" id="KW-0472">Membrane</keyword>
<dbReference type="InterPro" id="IPR029787">
    <property type="entry name" value="Nucleotide_cyclase"/>
</dbReference>
<protein>
    <recommendedName>
        <fullName evidence="1">diguanylate cyclase</fullName>
        <ecNumber evidence="1">2.7.7.65</ecNumber>
    </recommendedName>
</protein>
<dbReference type="InterPro" id="IPR043128">
    <property type="entry name" value="Rev_trsase/Diguanyl_cyclase"/>
</dbReference>
<keyword evidence="3" id="KW-1133">Transmembrane helix</keyword>
<evidence type="ECO:0000256" key="2">
    <source>
        <dbReference type="ARBA" id="ARBA00034247"/>
    </source>
</evidence>
<gene>
    <name evidence="6" type="ORF">I7X39_07920</name>
</gene>
<dbReference type="InterPro" id="IPR000160">
    <property type="entry name" value="GGDEF_dom"/>
</dbReference>
<proteinExistence type="predicted"/>
<evidence type="ECO:0000256" key="3">
    <source>
        <dbReference type="SAM" id="Phobius"/>
    </source>
</evidence>
<dbReference type="Gene3D" id="2.130.10.10">
    <property type="entry name" value="YVTN repeat-like/Quinoprotein amine dehydrogenase"/>
    <property type="match status" value="3"/>
</dbReference>
<dbReference type="InterPro" id="IPR015943">
    <property type="entry name" value="WD40/YVTN_repeat-like_dom_sf"/>
</dbReference>
<evidence type="ECO:0000256" key="1">
    <source>
        <dbReference type="ARBA" id="ARBA00012528"/>
    </source>
</evidence>
<feature type="signal peptide" evidence="4">
    <location>
        <begin position="1"/>
        <end position="24"/>
    </location>
</feature>
<comment type="caution">
    <text evidence="6">The sequence shown here is derived from an EMBL/GenBank/DDBJ whole genome shotgun (WGS) entry which is preliminary data.</text>
</comment>
<feature type="domain" description="GGDEF" evidence="5">
    <location>
        <begin position="846"/>
        <end position="985"/>
    </location>
</feature>
<reference evidence="6" key="1">
    <citation type="submission" date="2020-12" db="EMBL/GenBank/DDBJ databases">
        <title>The genome sequence of Inhella sp. 1Y17.</title>
        <authorList>
            <person name="Liu Y."/>
        </authorList>
    </citation>
    <scope>NUCLEOTIDE SEQUENCE</scope>
    <source>
        <strain evidence="6">1Y17</strain>
    </source>
</reference>
<dbReference type="InterPro" id="IPR011123">
    <property type="entry name" value="Y_Y_Y"/>
</dbReference>
<dbReference type="CDD" id="cd01949">
    <property type="entry name" value="GGDEF"/>
    <property type="match status" value="1"/>
</dbReference>
<dbReference type="Pfam" id="PF00990">
    <property type="entry name" value="GGDEF"/>
    <property type="match status" value="1"/>
</dbReference>
<dbReference type="Gene3D" id="3.30.70.270">
    <property type="match status" value="1"/>
</dbReference>
<dbReference type="Proteomes" id="UP000613266">
    <property type="component" value="Unassembled WGS sequence"/>
</dbReference>
<dbReference type="InterPro" id="IPR011110">
    <property type="entry name" value="Reg_prop"/>
</dbReference>
<dbReference type="RefSeq" id="WP_198110436.1">
    <property type="nucleotide sequence ID" value="NZ_JAEDAK010000004.1"/>
</dbReference>
<dbReference type="Gene3D" id="2.60.40.10">
    <property type="entry name" value="Immunoglobulins"/>
    <property type="match status" value="1"/>
</dbReference>
<dbReference type="Pfam" id="PF07495">
    <property type="entry name" value="Y_Y_Y"/>
    <property type="match status" value="1"/>
</dbReference>
<evidence type="ECO:0000256" key="4">
    <source>
        <dbReference type="SAM" id="SignalP"/>
    </source>
</evidence>
<dbReference type="EMBL" id="JAEDAK010000004">
    <property type="protein sequence ID" value="MBH9576828.1"/>
    <property type="molecule type" value="Genomic_DNA"/>
</dbReference>
<sequence length="1018" mass="111754">MRCAVPRLAWTLALLTGAWGAAQAHHETGALEVQFRSVPVPQNLVPSLAQDRRGFLWVATSEGLMRFDGYRLRPIEQGSGTAVRRNLGWIRALSPGRDGRMWIGSDTQGLLSYDPARDRVDSHSPSGTARAVIRALLEDDEGQVWIATVGQGLQRFRPATGQLDTEAIPWREQTESRVMALHRSPSGQLWAAHWHGLAQRVNGRWQDLPLPDAPEGATVLSLLEDEDGRLWFGTQDGRLGVVERGRARWVLTQLQVAVHALAQARDGMLWVGTKSGLLWVDPVSGAIRQRLRPDARRPLGLAGSDISQLLRDQDGAMWVAGFGVGLQRHQHHPAFTVRGADLEPKAPLAEPDVRSVLGLRNGRVLVTTQTGLVVELDGRPEQGLATRGIWPRERHTIVEFMAEGPDGSLWMASAGRLEQRTPEGRLLHDWPLDGGRAQQILPRANGEVWLGMQEGLYRLRSAQAAALERVQPAGGQPLSGAVHALAEDPRDQSVWVGGQLGLFRWQQDALRPVAEAPGEGLGSPIVMALLVGRNGTLWVDTAVSGLHRLRGFDGTQRARFERISESLGVDGRFGGNLRQDSLGRIWSQMLVYDPRQHRIDRFGPAEGAAFGTYWFFSNTALPDGRLLFGGSAGILQVAPLAYHSPPRSTPVVLSSLRINGQPVPASVPAAGLPLPAGTRSLGVEFAGLDYADPGRLRYQYRLRGLDEAWTEVDAGQRNPSFGPLQPGHYTLQVRASALPGQWGDQLLELPFDLRPAWWQTGWAHTALALLALGALWGVVRWRTRSLRRREAELRAQVEARTTELREASLTDALTGLRNRRYLDLRLPDDLRLCLRRHANQPPPSDSDLLVMLLDLDHFKHVNDVHGHAAGDAVLVQLAERLRGVFRASDSLVRWGGEEVLALVRETDRDDAAELAARVCEAVRSAPFVLEGGQTVRVTASIGFVAFPLDPTRPEAWGWAATLQMADAALYAAKAQGRDGYLGAVRAKGLAPQDVPQQLGRWLSDPRLEVRRGQSGMAP</sequence>
<dbReference type="AlphaFoldDB" id="A0A931NGL2"/>
<evidence type="ECO:0000259" key="5">
    <source>
        <dbReference type="PROSITE" id="PS50887"/>
    </source>
</evidence>